<reference evidence="2" key="1">
    <citation type="submission" date="2021-02" db="EMBL/GenBank/DDBJ databases">
        <authorList>
            <person name="Nowell W R."/>
        </authorList>
    </citation>
    <scope>NUCLEOTIDE SEQUENCE</scope>
</reference>
<comment type="caution">
    <text evidence="2">The sequence shown here is derived from an EMBL/GenBank/DDBJ whole genome shotgun (WGS) entry which is preliminary data.</text>
</comment>
<feature type="region of interest" description="Disordered" evidence="1">
    <location>
        <begin position="1"/>
        <end position="22"/>
    </location>
</feature>
<protein>
    <submittedName>
        <fullName evidence="2">Uncharacterized protein</fullName>
    </submittedName>
</protein>
<proteinExistence type="predicted"/>
<evidence type="ECO:0000313" key="2">
    <source>
        <dbReference type="EMBL" id="CAF3789254.1"/>
    </source>
</evidence>
<dbReference type="EMBL" id="CAJOBH010000405">
    <property type="protein sequence ID" value="CAF3789254.1"/>
    <property type="molecule type" value="Genomic_DNA"/>
</dbReference>
<dbReference type="Proteomes" id="UP000681967">
    <property type="component" value="Unassembled WGS sequence"/>
</dbReference>
<organism evidence="2 3">
    <name type="scientific">Rotaria magnacalcarata</name>
    <dbReference type="NCBI Taxonomy" id="392030"/>
    <lineage>
        <taxon>Eukaryota</taxon>
        <taxon>Metazoa</taxon>
        <taxon>Spiralia</taxon>
        <taxon>Gnathifera</taxon>
        <taxon>Rotifera</taxon>
        <taxon>Eurotatoria</taxon>
        <taxon>Bdelloidea</taxon>
        <taxon>Philodinida</taxon>
        <taxon>Philodinidae</taxon>
        <taxon>Rotaria</taxon>
    </lineage>
</organism>
<dbReference type="AlphaFoldDB" id="A0A8S2J387"/>
<feature type="compositionally biased region" description="Basic residues" evidence="1">
    <location>
        <begin position="1"/>
        <end position="14"/>
    </location>
</feature>
<name>A0A8S2J387_9BILA</name>
<evidence type="ECO:0000256" key="1">
    <source>
        <dbReference type="SAM" id="MobiDB-lite"/>
    </source>
</evidence>
<accession>A0A8S2J387</accession>
<gene>
    <name evidence="2" type="ORF">BYL167_LOCUS2353</name>
</gene>
<evidence type="ECO:0000313" key="3">
    <source>
        <dbReference type="Proteomes" id="UP000681967"/>
    </source>
</evidence>
<sequence>MRYSKSHPAPKRPRQGTISSSSNDKIIENVFIEENTTNAIEQNLVIEFNDNGNLFNESSIEELLNESKVNQRTGTLSNPLENSTTTISSPKAFTTSSIIAKNNRQVTIVSVTTPSTSNTSTQSSSATSSIIHISSISSQSVIIKPMTESDFLVLNLLCKDAGAENVIYKHGLSNPYKKFGILISSSSTNEFEKAVLFIRNLLFKIHLSISGGGLQNVLAILMTLYINLNAQPDHKVLRMLFGLCNKKKP</sequence>